<evidence type="ECO:0000313" key="9">
    <source>
        <dbReference type="EMBL" id="MBO1751769.1"/>
    </source>
</evidence>
<keyword evidence="4" id="KW-0326">Glycosidase</keyword>
<dbReference type="SUPFAM" id="SSF75005">
    <property type="entry name" value="Arabinanase/levansucrase/invertase"/>
    <property type="match status" value="1"/>
</dbReference>
<dbReference type="Pfam" id="PF13385">
    <property type="entry name" value="Laminin_G_3"/>
    <property type="match status" value="1"/>
</dbReference>
<gene>
    <name evidence="9" type="ORF">J4G33_08145</name>
</gene>
<dbReference type="InterPro" id="IPR013320">
    <property type="entry name" value="ConA-like_dom_sf"/>
</dbReference>
<keyword evidence="3" id="KW-0378">Hydrolase</keyword>
<dbReference type="GO" id="GO:0004553">
    <property type="term" value="F:hydrolase activity, hydrolyzing O-glycosyl compounds"/>
    <property type="evidence" value="ECO:0007669"/>
    <property type="project" value="InterPro"/>
</dbReference>
<dbReference type="PANTHER" id="PTHR43301:SF3">
    <property type="entry name" value="ARABINAN ENDO-1,5-ALPHA-L-ARABINOSIDASE A-RELATED"/>
    <property type="match status" value="1"/>
</dbReference>
<dbReference type="Gene3D" id="2.60.120.200">
    <property type="match status" value="1"/>
</dbReference>
<evidence type="ECO:0000256" key="7">
    <source>
        <dbReference type="SAM" id="SignalP"/>
    </source>
</evidence>
<comment type="caution">
    <text evidence="9">The sequence shown here is derived from an EMBL/GenBank/DDBJ whole genome shotgun (WGS) entry which is preliminary data.</text>
</comment>
<evidence type="ECO:0000256" key="1">
    <source>
        <dbReference type="ARBA" id="ARBA00004834"/>
    </source>
</evidence>
<reference evidence="9" key="1">
    <citation type="submission" date="2021-03" db="EMBL/GenBank/DDBJ databases">
        <title>Actinotalea soli sp. nov., isolated from soil.</title>
        <authorList>
            <person name="Ping W."/>
            <person name="Zhang J."/>
        </authorList>
    </citation>
    <scope>NUCLEOTIDE SEQUENCE</scope>
    <source>
        <strain evidence="9">BY-33</strain>
    </source>
</reference>
<dbReference type="CDD" id="cd08998">
    <property type="entry name" value="GH43_Arb43a-like"/>
    <property type="match status" value="1"/>
</dbReference>
<dbReference type="InterPro" id="IPR000772">
    <property type="entry name" value="Ricin_B_lectin"/>
</dbReference>
<dbReference type="Gene3D" id="2.80.10.50">
    <property type="match status" value="1"/>
</dbReference>
<dbReference type="InterPro" id="IPR006710">
    <property type="entry name" value="Glyco_hydro_43"/>
</dbReference>
<feature type="domain" description="Ricin B lectin" evidence="8">
    <location>
        <begin position="632"/>
        <end position="719"/>
    </location>
</feature>
<name>A0A939LPV9_9CELL</name>
<dbReference type="GO" id="GO:0005975">
    <property type="term" value="P:carbohydrate metabolic process"/>
    <property type="evidence" value="ECO:0007669"/>
    <property type="project" value="InterPro"/>
</dbReference>
<feature type="active site" description="Proton acceptor" evidence="5">
    <location>
        <position position="53"/>
    </location>
</feature>
<evidence type="ECO:0000256" key="2">
    <source>
        <dbReference type="ARBA" id="ARBA00009865"/>
    </source>
</evidence>
<feature type="signal peptide" evidence="7">
    <location>
        <begin position="1"/>
        <end position="30"/>
    </location>
</feature>
<sequence>MRTSRLRASGLAALMALGLGLSLSAMPAQAGDDPPEPAPVGQLPLTGNVSVHDPTMTYDEAAGLYVVAASHNSIRTAPTMNGPWTTVGSVTRAPWTTSVPNSTTLWAPHLQKIGDTFYYYYSQSSFGSSDSAIGLKTTKTPAVPSSYVDLGRPVITSGSLATGPQPLDVNAIDPVVIEHTDGTWWIVWGSFWDGIAIQQLGEDLTSVVGEPTLIASRQADDNPVEGPAIFYRDGYYYLVLSWDKCCSGASSTYKVAVGRSTEITGPYVDQAGVRLDEGGGSVILDTRQSAPGVTPAGLYRAPGGADVFTEDDVTYLVYHAYLPNNTLGIRPMEWRDGWPFFSDGDGGAYDLADGDHVQLVTEATSFTMPEVPRVAGPPGFGTALQLNGGSPVGYVDMPDGIVSDLDGDFTISMWVKRGSTQGNDWARLFDFGDSTENFMFLTPAAAATPTGLRSEIRLADGRGHTVPGSGNSVSVGTAWTHVAVSATGTTGTLWVDGRAVRQNTSYTLRPADLGATVNNWIGRSQFSADPLLNASVDDVNIFSRALSASEMAALTAEPGGGSAVGGGDVAWYRFDEDGGQAVVDSSPSGNEATAVVPVSNEDQLQNPVPGTQCLTGGEVDVVQEACADDVVAQVWRLDAAPEAAFRLVAAGTSPERCVTLADGSGAPGTPTVLVACDPSDELQRWFVEDTGHGFVRFSSPAANLALEIENQSGVIGTDVVGAVRAIRPIANLAPPQQWLARHVEAPDGALAVTAVASTRCVAGTVVVTATETNADDVAVRLTVTSDHGSRTVDSLAPGSRVSQAFSSRSPSVPAGSVSIVVAPASGEAGGQTLTAPYAAATCG</sequence>
<dbReference type="Gene3D" id="2.115.10.20">
    <property type="entry name" value="Glycosyl hydrolase domain, family 43"/>
    <property type="match status" value="1"/>
</dbReference>
<dbReference type="InterPro" id="IPR023296">
    <property type="entry name" value="Glyco_hydro_beta-prop_sf"/>
</dbReference>
<evidence type="ECO:0000256" key="6">
    <source>
        <dbReference type="PIRSR" id="PIRSR606710-2"/>
    </source>
</evidence>
<comment type="similarity">
    <text evidence="2">Belongs to the glycosyl hydrolase 43 family.</text>
</comment>
<dbReference type="InterPro" id="IPR035992">
    <property type="entry name" value="Ricin_B-like_lectins"/>
</dbReference>
<dbReference type="Pfam" id="PF04616">
    <property type="entry name" value="Glyco_hydro_43"/>
    <property type="match status" value="1"/>
</dbReference>
<dbReference type="PROSITE" id="PS50231">
    <property type="entry name" value="RICIN_B_LECTIN"/>
    <property type="match status" value="1"/>
</dbReference>
<dbReference type="InterPro" id="IPR050727">
    <property type="entry name" value="GH43_arabinanases"/>
</dbReference>
<dbReference type="EMBL" id="JAGEMK010000003">
    <property type="protein sequence ID" value="MBO1751769.1"/>
    <property type="molecule type" value="Genomic_DNA"/>
</dbReference>
<proteinExistence type="inferred from homology"/>
<evidence type="ECO:0000256" key="3">
    <source>
        <dbReference type="ARBA" id="ARBA00022801"/>
    </source>
</evidence>
<dbReference type="Proteomes" id="UP000664209">
    <property type="component" value="Unassembled WGS sequence"/>
</dbReference>
<feature type="site" description="Important for catalytic activity, responsible for pKa modulation of the active site Glu and correct orientation of both the proton donor and substrate" evidence="6">
    <location>
        <position position="173"/>
    </location>
</feature>
<keyword evidence="7" id="KW-0732">Signal</keyword>
<keyword evidence="10" id="KW-1185">Reference proteome</keyword>
<evidence type="ECO:0000256" key="4">
    <source>
        <dbReference type="ARBA" id="ARBA00023295"/>
    </source>
</evidence>
<dbReference type="SUPFAM" id="SSF49899">
    <property type="entry name" value="Concanavalin A-like lectins/glucanases"/>
    <property type="match status" value="1"/>
</dbReference>
<dbReference type="RefSeq" id="WP_208055436.1">
    <property type="nucleotide sequence ID" value="NZ_JAGEMK010000003.1"/>
</dbReference>
<comment type="pathway">
    <text evidence="1">Glycan metabolism; L-arabinan degradation.</text>
</comment>
<protein>
    <submittedName>
        <fullName evidence="9">Family 43 glycosylhydrolase</fullName>
    </submittedName>
</protein>
<evidence type="ECO:0000313" key="10">
    <source>
        <dbReference type="Proteomes" id="UP000664209"/>
    </source>
</evidence>
<dbReference type="CDD" id="cd00161">
    <property type="entry name" value="beta-trefoil_Ricin-like"/>
    <property type="match status" value="1"/>
</dbReference>
<evidence type="ECO:0000256" key="5">
    <source>
        <dbReference type="PIRSR" id="PIRSR606710-1"/>
    </source>
</evidence>
<dbReference type="AlphaFoldDB" id="A0A939LPV9"/>
<feature type="chain" id="PRO_5037392029" evidence="7">
    <location>
        <begin position="31"/>
        <end position="843"/>
    </location>
</feature>
<accession>A0A939LPV9</accession>
<feature type="active site" description="Proton donor" evidence="5">
    <location>
        <position position="225"/>
    </location>
</feature>
<evidence type="ECO:0000259" key="8">
    <source>
        <dbReference type="Pfam" id="PF14200"/>
    </source>
</evidence>
<dbReference type="Pfam" id="PF14200">
    <property type="entry name" value="RicinB_lectin_2"/>
    <property type="match status" value="1"/>
</dbReference>
<dbReference type="PANTHER" id="PTHR43301">
    <property type="entry name" value="ARABINAN ENDO-1,5-ALPHA-L-ARABINOSIDASE"/>
    <property type="match status" value="1"/>
</dbReference>
<organism evidence="9 10">
    <name type="scientific">Actinotalea soli</name>
    <dbReference type="NCBI Taxonomy" id="2819234"/>
    <lineage>
        <taxon>Bacteria</taxon>
        <taxon>Bacillati</taxon>
        <taxon>Actinomycetota</taxon>
        <taxon>Actinomycetes</taxon>
        <taxon>Micrococcales</taxon>
        <taxon>Cellulomonadaceae</taxon>
        <taxon>Actinotalea</taxon>
    </lineage>
</organism>
<dbReference type="SUPFAM" id="SSF50370">
    <property type="entry name" value="Ricin B-like lectins"/>
    <property type="match status" value="1"/>
</dbReference>